<organism evidence="1 2">
    <name type="scientific">Dietzia aurantiaca</name>
    <dbReference type="NCBI Taxonomy" id="983873"/>
    <lineage>
        <taxon>Bacteria</taxon>
        <taxon>Bacillati</taxon>
        <taxon>Actinomycetota</taxon>
        <taxon>Actinomycetes</taxon>
        <taxon>Mycobacteriales</taxon>
        <taxon>Dietziaceae</taxon>
        <taxon>Dietzia</taxon>
    </lineage>
</organism>
<sequence>MDSRGETDEATTVEVARQQLLDAGADALPRQPWQPHRAAPDDVTLLRFAVRHANSAVGEASHDDIRAALALIETAREDLDALESALILIARAEGLTWPDIARQLRVRTPQAAQQRFRRVSDRANEVGG</sequence>
<accession>A0ABV9PND4</accession>
<evidence type="ECO:0008006" key="3">
    <source>
        <dbReference type="Google" id="ProtNLM"/>
    </source>
</evidence>
<proteinExistence type="predicted"/>
<dbReference type="RefSeq" id="WP_344992199.1">
    <property type="nucleotide sequence ID" value="NZ_BAABCD010000019.1"/>
</dbReference>
<evidence type="ECO:0000313" key="1">
    <source>
        <dbReference type="EMBL" id="MFC4754381.1"/>
    </source>
</evidence>
<evidence type="ECO:0000313" key="2">
    <source>
        <dbReference type="Proteomes" id="UP001595836"/>
    </source>
</evidence>
<comment type="caution">
    <text evidence="1">The sequence shown here is derived from an EMBL/GenBank/DDBJ whole genome shotgun (WGS) entry which is preliminary data.</text>
</comment>
<protein>
    <recommendedName>
        <fullName evidence="3">DNA-binding protein</fullName>
    </recommendedName>
</protein>
<dbReference type="EMBL" id="JBHSHP010000018">
    <property type="protein sequence ID" value="MFC4754381.1"/>
    <property type="molecule type" value="Genomic_DNA"/>
</dbReference>
<reference evidence="2" key="1">
    <citation type="journal article" date="2019" name="Int. J. Syst. Evol. Microbiol.">
        <title>The Global Catalogue of Microorganisms (GCM) 10K type strain sequencing project: providing services to taxonomists for standard genome sequencing and annotation.</title>
        <authorList>
            <consortium name="The Broad Institute Genomics Platform"/>
            <consortium name="The Broad Institute Genome Sequencing Center for Infectious Disease"/>
            <person name="Wu L."/>
            <person name="Ma J."/>
        </authorList>
    </citation>
    <scope>NUCLEOTIDE SEQUENCE [LARGE SCALE GENOMIC DNA]</scope>
    <source>
        <strain evidence="2">JCM 11882</strain>
    </source>
</reference>
<keyword evidence="2" id="KW-1185">Reference proteome</keyword>
<name>A0ABV9PND4_9ACTN</name>
<gene>
    <name evidence="1" type="ORF">ACFO7U_06265</name>
</gene>
<dbReference type="Proteomes" id="UP001595836">
    <property type="component" value="Unassembled WGS sequence"/>
</dbReference>